<comment type="similarity">
    <text evidence="2">Belongs to the asaB hydroxylase/desaturase family.</text>
</comment>
<keyword evidence="3" id="KW-0489">Methyltransferase</keyword>
<dbReference type="GO" id="GO:0032259">
    <property type="term" value="P:methylation"/>
    <property type="evidence" value="ECO:0007669"/>
    <property type="project" value="UniProtKB-KW"/>
</dbReference>
<keyword evidence="1" id="KW-0560">Oxidoreductase</keyword>
<dbReference type="NCBIfam" id="NF041278">
    <property type="entry name" value="CmcJ_NvfI_EfuI"/>
    <property type="match status" value="1"/>
</dbReference>
<gene>
    <name evidence="3" type="ORF">B0J12DRAFT_625808</name>
</gene>
<name>A0ABQ8G8D7_9PEZI</name>
<proteinExistence type="inferred from homology"/>
<evidence type="ECO:0000256" key="1">
    <source>
        <dbReference type="ARBA" id="ARBA00023002"/>
    </source>
</evidence>
<dbReference type="PANTHER" id="PTHR34598:SF3">
    <property type="entry name" value="OXIDOREDUCTASE AN1597"/>
    <property type="match status" value="1"/>
</dbReference>
<evidence type="ECO:0000256" key="2">
    <source>
        <dbReference type="ARBA" id="ARBA00023604"/>
    </source>
</evidence>
<accession>A0ABQ8G8D7</accession>
<organism evidence="3 4">
    <name type="scientific">Macrophomina phaseolina</name>
    <dbReference type="NCBI Taxonomy" id="35725"/>
    <lineage>
        <taxon>Eukaryota</taxon>
        <taxon>Fungi</taxon>
        <taxon>Dikarya</taxon>
        <taxon>Ascomycota</taxon>
        <taxon>Pezizomycotina</taxon>
        <taxon>Dothideomycetes</taxon>
        <taxon>Dothideomycetes incertae sedis</taxon>
        <taxon>Botryosphaeriales</taxon>
        <taxon>Botryosphaeriaceae</taxon>
        <taxon>Macrophomina</taxon>
    </lineage>
</organism>
<evidence type="ECO:0000313" key="4">
    <source>
        <dbReference type="Proteomes" id="UP000774617"/>
    </source>
</evidence>
<keyword evidence="3" id="KW-0808">Transferase</keyword>
<dbReference type="Proteomes" id="UP000774617">
    <property type="component" value="Unassembled WGS sequence"/>
</dbReference>
<keyword evidence="4" id="KW-1185">Reference proteome</keyword>
<dbReference type="PANTHER" id="PTHR34598">
    <property type="entry name" value="BLL6449 PROTEIN"/>
    <property type="match status" value="1"/>
</dbReference>
<dbReference type="InterPro" id="IPR044053">
    <property type="entry name" value="AsaB-like"/>
</dbReference>
<dbReference type="EMBL" id="JAGTJR010000015">
    <property type="protein sequence ID" value="KAH7048239.1"/>
    <property type="molecule type" value="Genomic_DNA"/>
</dbReference>
<evidence type="ECO:0000313" key="3">
    <source>
        <dbReference type="EMBL" id="KAH7048239.1"/>
    </source>
</evidence>
<reference evidence="3 4" key="1">
    <citation type="journal article" date="2021" name="Nat. Commun.">
        <title>Genetic determinants of endophytism in the Arabidopsis root mycobiome.</title>
        <authorList>
            <person name="Mesny F."/>
            <person name="Miyauchi S."/>
            <person name="Thiergart T."/>
            <person name="Pickel B."/>
            <person name="Atanasova L."/>
            <person name="Karlsson M."/>
            <person name="Huettel B."/>
            <person name="Barry K.W."/>
            <person name="Haridas S."/>
            <person name="Chen C."/>
            <person name="Bauer D."/>
            <person name="Andreopoulos W."/>
            <person name="Pangilinan J."/>
            <person name="LaButti K."/>
            <person name="Riley R."/>
            <person name="Lipzen A."/>
            <person name="Clum A."/>
            <person name="Drula E."/>
            <person name="Henrissat B."/>
            <person name="Kohler A."/>
            <person name="Grigoriev I.V."/>
            <person name="Martin F.M."/>
            <person name="Hacquard S."/>
        </authorList>
    </citation>
    <scope>NUCLEOTIDE SEQUENCE [LARGE SCALE GENOMIC DNA]</scope>
    <source>
        <strain evidence="3 4">MPI-SDFR-AT-0080</strain>
    </source>
</reference>
<sequence length="282" mass="32092">MAACDTKMMFLEPWSTADRGNPFYRSDPDPGFDVKNFEWLSYPVSVTDARARMSSFTLDDHAFAFRRDPQGGAPDVLKVFEDNVDEQVREKYYPHVIRVVKEATGASEAIVFNHTVRRRDPSLGLFEGSKGRQQPASTVHCDQSAEGAIRRVQQLAEDKADERLKGRCAIINVWRPIKGPVKDWPLAMMDGSTLSPSDVHPTDLWKKQYERLGQTVNICQAEGQQWYYLKDHQVDEVTLIKIWDNEENVPAKLCAHCAFEDPSTPPNAPLRESVEARCLVFY</sequence>
<comment type="caution">
    <text evidence="3">The sequence shown here is derived from an EMBL/GenBank/DDBJ whole genome shotgun (WGS) entry which is preliminary data.</text>
</comment>
<dbReference type="GO" id="GO:0008168">
    <property type="term" value="F:methyltransferase activity"/>
    <property type="evidence" value="ECO:0007669"/>
    <property type="project" value="UniProtKB-KW"/>
</dbReference>
<protein>
    <submittedName>
        <fullName evidence="3">Methyltransferase</fullName>
    </submittedName>
</protein>